<organism evidence="2 3">
    <name type="scientific">Lichenicola cladoniae</name>
    <dbReference type="NCBI Taxonomy" id="1484109"/>
    <lineage>
        <taxon>Bacteria</taxon>
        <taxon>Pseudomonadati</taxon>
        <taxon>Pseudomonadota</taxon>
        <taxon>Alphaproteobacteria</taxon>
        <taxon>Acetobacterales</taxon>
        <taxon>Acetobacteraceae</taxon>
        <taxon>Lichenicola</taxon>
    </lineage>
</organism>
<keyword evidence="3" id="KW-1185">Reference proteome</keyword>
<dbReference type="RefSeq" id="WP_171832980.1">
    <property type="nucleotide sequence ID" value="NZ_CP053708.1"/>
</dbReference>
<evidence type="ECO:0000256" key="1">
    <source>
        <dbReference type="SAM" id="Phobius"/>
    </source>
</evidence>
<dbReference type="KEGG" id="lck:HN018_16910"/>
<name>A0A6M8HT26_9PROT</name>
<keyword evidence="1" id="KW-0812">Transmembrane</keyword>
<sequence>MNDLLSATGALALVIGLIVLLRFGSRFVQSRRPHDASIQLRLTGQLALDGRRRLQLVQCGSGEVLLLTGGVTDIMLPWPHAAGPSA</sequence>
<keyword evidence="1" id="KW-1133">Transmembrane helix</keyword>
<evidence type="ECO:0000313" key="2">
    <source>
        <dbReference type="EMBL" id="QKE91492.1"/>
    </source>
</evidence>
<evidence type="ECO:0000313" key="3">
    <source>
        <dbReference type="Proteomes" id="UP000500767"/>
    </source>
</evidence>
<dbReference type="AlphaFoldDB" id="A0A6M8HT26"/>
<keyword evidence="2" id="KW-0969">Cilium</keyword>
<gene>
    <name evidence="2" type="ORF">HN018_16910</name>
</gene>
<keyword evidence="2" id="KW-0282">Flagellum</keyword>
<accession>A0A6M8HT26</accession>
<protein>
    <submittedName>
        <fullName evidence="2">Flagellar biosynthetic protein FliO</fullName>
    </submittedName>
</protein>
<keyword evidence="2" id="KW-0966">Cell projection</keyword>
<dbReference type="EMBL" id="CP053708">
    <property type="protein sequence ID" value="QKE91492.1"/>
    <property type="molecule type" value="Genomic_DNA"/>
</dbReference>
<keyword evidence="1" id="KW-0472">Membrane</keyword>
<feature type="transmembrane region" description="Helical" evidence="1">
    <location>
        <begin position="6"/>
        <end position="24"/>
    </location>
</feature>
<dbReference type="Proteomes" id="UP000500767">
    <property type="component" value="Chromosome"/>
</dbReference>
<reference evidence="2 3" key="1">
    <citation type="journal article" date="2014" name="World J. Microbiol. Biotechnol.">
        <title>Biodiversity and physiological characteristics of Antarctic and Arctic lichens-associated bacteria.</title>
        <authorList>
            <person name="Lee Y.M."/>
            <person name="Kim E.H."/>
            <person name="Lee H.K."/>
            <person name="Hong S.G."/>
        </authorList>
    </citation>
    <scope>NUCLEOTIDE SEQUENCE [LARGE SCALE GENOMIC DNA]</scope>
    <source>
        <strain evidence="2 3">PAMC 26569</strain>
    </source>
</reference>
<proteinExistence type="predicted"/>